<dbReference type="PROSITE" id="PS50011">
    <property type="entry name" value="PROTEIN_KINASE_DOM"/>
    <property type="match status" value="1"/>
</dbReference>
<dbReference type="Proteomes" id="UP000237105">
    <property type="component" value="Unassembled WGS sequence"/>
</dbReference>
<evidence type="ECO:0000313" key="5">
    <source>
        <dbReference type="Proteomes" id="UP000237105"/>
    </source>
</evidence>
<sequence length="151" mass="17611">MAYLHHGLSKRIIHHNIKPPNIFLDQNDAAKLFDFECAIPIPWSKLREKSDVYSFGILLCEVLTGKKSSDGENSVFTWISYISEYARWPSDDISGTIVEEFCKLYPIEHNVRAQVMDCAKLVKRFVKRNPDHRPNMIEIEKALRLIKTTRY</sequence>
<keyword evidence="4" id="KW-0808">Transferase</keyword>
<dbReference type="PANTHER" id="PTHR27001:SF931">
    <property type="entry name" value="OS11G0664100 PROTEIN"/>
    <property type="match status" value="1"/>
</dbReference>
<organism evidence="4 5">
    <name type="scientific">Parasponia andersonii</name>
    <name type="common">Sponia andersonii</name>
    <dbReference type="NCBI Taxonomy" id="3476"/>
    <lineage>
        <taxon>Eukaryota</taxon>
        <taxon>Viridiplantae</taxon>
        <taxon>Streptophyta</taxon>
        <taxon>Embryophyta</taxon>
        <taxon>Tracheophyta</taxon>
        <taxon>Spermatophyta</taxon>
        <taxon>Magnoliopsida</taxon>
        <taxon>eudicotyledons</taxon>
        <taxon>Gunneridae</taxon>
        <taxon>Pentapetalae</taxon>
        <taxon>rosids</taxon>
        <taxon>fabids</taxon>
        <taxon>Rosales</taxon>
        <taxon>Cannabaceae</taxon>
        <taxon>Parasponia</taxon>
    </lineage>
</organism>
<keyword evidence="2" id="KW-0067">ATP-binding</keyword>
<dbReference type="SUPFAM" id="SSF56112">
    <property type="entry name" value="Protein kinase-like (PK-like)"/>
    <property type="match status" value="1"/>
</dbReference>
<comment type="caution">
    <text evidence="4">The sequence shown here is derived from an EMBL/GenBank/DDBJ whole genome shotgun (WGS) entry which is preliminary data.</text>
</comment>
<keyword evidence="1" id="KW-0547">Nucleotide-binding</keyword>
<dbReference type="Gene3D" id="1.10.510.10">
    <property type="entry name" value="Transferase(Phosphotransferase) domain 1"/>
    <property type="match status" value="2"/>
</dbReference>
<evidence type="ECO:0000259" key="3">
    <source>
        <dbReference type="PROSITE" id="PS50011"/>
    </source>
</evidence>
<dbReference type="PANTHER" id="PTHR27001">
    <property type="entry name" value="OS01G0253100 PROTEIN"/>
    <property type="match status" value="1"/>
</dbReference>
<dbReference type="GO" id="GO:0005886">
    <property type="term" value="C:plasma membrane"/>
    <property type="evidence" value="ECO:0007669"/>
    <property type="project" value="TreeGrafter"/>
</dbReference>
<feature type="domain" description="Protein kinase" evidence="3">
    <location>
        <begin position="1"/>
        <end position="146"/>
    </location>
</feature>
<proteinExistence type="predicted"/>
<evidence type="ECO:0000313" key="4">
    <source>
        <dbReference type="EMBL" id="PON77804.1"/>
    </source>
</evidence>
<name>A0A2P5DWX8_PARAD</name>
<gene>
    <name evidence="4" type="ORF">PanWU01x14_025600</name>
</gene>
<dbReference type="InterPro" id="IPR001245">
    <property type="entry name" value="Ser-Thr/Tyr_kinase_cat_dom"/>
</dbReference>
<dbReference type="InterPro" id="IPR011009">
    <property type="entry name" value="Kinase-like_dom_sf"/>
</dbReference>
<keyword evidence="4" id="KW-0418">Kinase</keyword>
<reference evidence="5" key="1">
    <citation type="submission" date="2016-06" db="EMBL/GenBank/DDBJ databases">
        <title>Parallel loss of symbiosis genes in relatives of nitrogen-fixing non-legume Parasponia.</title>
        <authorList>
            <person name="Van Velzen R."/>
            <person name="Holmer R."/>
            <person name="Bu F."/>
            <person name="Rutten L."/>
            <person name="Van Zeijl A."/>
            <person name="Liu W."/>
            <person name="Santuari L."/>
            <person name="Cao Q."/>
            <person name="Sharma T."/>
            <person name="Shen D."/>
            <person name="Roswanjaya Y."/>
            <person name="Wardhani T."/>
            <person name="Kalhor M.S."/>
            <person name="Jansen J."/>
            <person name="Van den Hoogen J."/>
            <person name="Gungor B."/>
            <person name="Hartog M."/>
            <person name="Hontelez J."/>
            <person name="Verver J."/>
            <person name="Yang W.-C."/>
            <person name="Schijlen E."/>
            <person name="Repin R."/>
            <person name="Schilthuizen M."/>
            <person name="Schranz E."/>
            <person name="Heidstra R."/>
            <person name="Miyata K."/>
            <person name="Fedorova E."/>
            <person name="Kohlen W."/>
            <person name="Bisseling T."/>
            <person name="Smit S."/>
            <person name="Geurts R."/>
        </authorList>
    </citation>
    <scope>NUCLEOTIDE SEQUENCE [LARGE SCALE GENOMIC DNA]</scope>
    <source>
        <strain evidence="5">cv. WU1-14</strain>
    </source>
</reference>
<dbReference type="GO" id="GO:0005524">
    <property type="term" value="F:ATP binding"/>
    <property type="evidence" value="ECO:0007669"/>
    <property type="project" value="UniProtKB-KW"/>
</dbReference>
<keyword evidence="5" id="KW-1185">Reference proteome</keyword>
<dbReference type="Pfam" id="PF07714">
    <property type="entry name" value="PK_Tyr_Ser-Thr"/>
    <property type="match status" value="1"/>
</dbReference>
<dbReference type="EMBL" id="JXTB01000012">
    <property type="protein sequence ID" value="PON77804.1"/>
    <property type="molecule type" value="Genomic_DNA"/>
</dbReference>
<dbReference type="InterPro" id="IPR000719">
    <property type="entry name" value="Prot_kinase_dom"/>
</dbReference>
<accession>A0A2P5DWX8</accession>
<evidence type="ECO:0000256" key="2">
    <source>
        <dbReference type="ARBA" id="ARBA00022840"/>
    </source>
</evidence>
<dbReference type="OrthoDB" id="1923451at2759"/>
<protein>
    <submittedName>
        <fullName evidence="4">Tyrosine-protein kinase</fullName>
    </submittedName>
</protein>
<dbReference type="GO" id="GO:0004672">
    <property type="term" value="F:protein kinase activity"/>
    <property type="evidence" value="ECO:0007669"/>
    <property type="project" value="InterPro"/>
</dbReference>
<evidence type="ECO:0000256" key="1">
    <source>
        <dbReference type="ARBA" id="ARBA00022741"/>
    </source>
</evidence>
<dbReference type="AlphaFoldDB" id="A0A2P5DWX8"/>